<dbReference type="Proteomes" id="UP000260655">
    <property type="component" value="Unassembled WGS sequence"/>
</dbReference>
<dbReference type="Pfam" id="PF17318">
    <property type="entry name" value="DUF5361"/>
    <property type="match status" value="1"/>
</dbReference>
<gene>
    <name evidence="1" type="ORF">DXD67_13205</name>
</gene>
<protein>
    <submittedName>
        <fullName evidence="1">Uncharacterized protein</fullName>
    </submittedName>
</protein>
<reference evidence="1 2" key="1">
    <citation type="submission" date="2018-08" db="EMBL/GenBank/DDBJ databases">
        <title>A genome reference for cultivated species of the human gut microbiota.</title>
        <authorList>
            <person name="Zou Y."/>
            <person name="Xue W."/>
            <person name="Luo G."/>
        </authorList>
    </citation>
    <scope>NUCLEOTIDE SEQUENCE [LARGE SCALE GENOMIC DNA]</scope>
    <source>
        <strain evidence="1 2">TM07-19</strain>
    </source>
</reference>
<proteinExistence type="predicted"/>
<comment type="caution">
    <text evidence="1">The sequence shown here is derived from an EMBL/GenBank/DDBJ whole genome shotgun (WGS) entry which is preliminary data.</text>
</comment>
<evidence type="ECO:0000313" key="2">
    <source>
        <dbReference type="Proteomes" id="UP000260655"/>
    </source>
</evidence>
<sequence>MLNLDKDALLCDLAETYHIYDYKSLPCRMVATFSCGLRENSRIKMKIAGIEPIPEQMLMAAIADGTRMTAWLQSEDGATGKNRPKSLLGMILGDGKEKSKEIQTFDSGEDFDREWAKLTGKEE</sequence>
<dbReference type="InterPro" id="IPR035286">
    <property type="entry name" value="DUF5361"/>
</dbReference>
<organism evidence="1 2">
    <name type="scientific">Coprococcus comes</name>
    <dbReference type="NCBI Taxonomy" id="410072"/>
    <lineage>
        <taxon>Bacteria</taxon>
        <taxon>Bacillati</taxon>
        <taxon>Bacillota</taxon>
        <taxon>Clostridia</taxon>
        <taxon>Lachnospirales</taxon>
        <taxon>Lachnospiraceae</taxon>
        <taxon>Coprococcus</taxon>
    </lineage>
</organism>
<name>A0A3E4GMH6_9FIRM</name>
<dbReference type="AlphaFoldDB" id="A0A3E4GMH6"/>
<accession>A0A3E4GMH6</accession>
<evidence type="ECO:0000313" key="1">
    <source>
        <dbReference type="EMBL" id="RGJ21371.1"/>
    </source>
</evidence>
<dbReference type="EMBL" id="QSOV01000017">
    <property type="protein sequence ID" value="RGJ21371.1"/>
    <property type="molecule type" value="Genomic_DNA"/>
</dbReference>